<keyword evidence="2" id="KW-1185">Reference proteome</keyword>
<dbReference type="EMBL" id="VIWP01000007">
    <property type="protein sequence ID" value="TWF49883.1"/>
    <property type="molecule type" value="Genomic_DNA"/>
</dbReference>
<reference evidence="1 2" key="1">
    <citation type="submission" date="2019-06" db="EMBL/GenBank/DDBJ databases">
        <title>Sorghum-associated microbial communities from plants grown in Nebraska, USA.</title>
        <authorList>
            <person name="Schachtman D."/>
        </authorList>
    </citation>
    <scope>NUCLEOTIDE SEQUENCE [LARGE SCALE GENOMIC DNA]</scope>
    <source>
        <strain evidence="1 2">1225</strain>
    </source>
</reference>
<comment type="caution">
    <text evidence="1">The sequence shown here is derived from an EMBL/GenBank/DDBJ whole genome shotgun (WGS) entry which is preliminary data.</text>
</comment>
<proteinExistence type="predicted"/>
<accession>A0A561QHL9</accession>
<dbReference type="Proteomes" id="UP000320653">
    <property type="component" value="Unassembled WGS sequence"/>
</dbReference>
<organism evidence="1 2">
    <name type="scientific">Neorhizobium alkalisoli</name>
    <dbReference type="NCBI Taxonomy" id="528178"/>
    <lineage>
        <taxon>Bacteria</taxon>
        <taxon>Pseudomonadati</taxon>
        <taxon>Pseudomonadota</taxon>
        <taxon>Alphaproteobacteria</taxon>
        <taxon>Hyphomicrobiales</taxon>
        <taxon>Rhizobiaceae</taxon>
        <taxon>Rhizobium/Agrobacterium group</taxon>
        <taxon>Neorhizobium</taxon>
    </lineage>
</organism>
<sequence length="151" mass="14591">MTGVFQPVENRIFSADQQFTGRPDLSVGQVVGASGCLGVKTLPLVALKLRPAGTVPVVSGMGELAVAGAGAVGAACGMEEGGGAVDEKMLKLPALTPVGWVASPESDCAGCAGAGGKAAAEEAGAAVCICCAPAAVAAGVVACCCCFACCW</sequence>
<dbReference type="AlphaFoldDB" id="A0A561QHL9"/>
<gene>
    <name evidence="1" type="ORF">FHW37_107252</name>
</gene>
<name>A0A561QHL9_9HYPH</name>
<evidence type="ECO:0000313" key="1">
    <source>
        <dbReference type="EMBL" id="TWF49883.1"/>
    </source>
</evidence>
<evidence type="ECO:0000313" key="2">
    <source>
        <dbReference type="Proteomes" id="UP000320653"/>
    </source>
</evidence>
<protein>
    <submittedName>
        <fullName evidence="1">Uncharacterized protein</fullName>
    </submittedName>
</protein>